<sequence length="425" mass="46036">MLANASLSSSSHLFSFDSRSRASMSALPWQHVSPKPASYLSAPDTSSHSWQSTSSSWPIDPQYPIYNSIRPEHHSSTNLASSSDFPESSQRTVLSSSLSPSGLSLPIGSPYSSSHGSHRTIPSPPTDHHFLQDTSLYTLDDNSDATLPAAARKSSPFVKVEQEEQRADAFVFETSPPVMNTISFTATESQVPLRATQASKEMRRMMGVFRLNPFAVQGGNGSLNVPLEEAKPLAEEGKIFEFQLTRDGLVAPESPSSQRQVSSPYDPAEDSWVDRGASPDSSGFTATDTVGWGYPLSADVAGQHLLLAPASFEESASGSKVPRVPMDQRYSHNRGLLSPQHAETRSMRARRTSSDPAQGDALRRYVDSPGMSSRPTTSGSYSDGFETHDRYATSSGMPASSFEGLSRHSSMSRRAMDNAGHTFFS</sequence>
<evidence type="ECO:0000256" key="1">
    <source>
        <dbReference type="SAM" id="MobiDB-lite"/>
    </source>
</evidence>
<gene>
    <name evidence="2" type="ORF">EVG20_g9016</name>
</gene>
<proteinExistence type="predicted"/>
<organism evidence="2 3">
    <name type="scientific">Dentipellis fragilis</name>
    <dbReference type="NCBI Taxonomy" id="205917"/>
    <lineage>
        <taxon>Eukaryota</taxon>
        <taxon>Fungi</taxon>
        <taxon>Dikarya</taxon>
        <taxon>Basidiomycota</taxon>
        <taxon>Agaricomycotina</taxon>
        <taxon>Agaricomycetes</taxon>
        <taxon>Russulales</taxon>
        <taxon>Hericiaceae</taxon>
        <taxon>Dentipellis</taxon>
    </lineage>
</organism>
<name>A0A4Y9Y1R4_9AGAM</name>
<dbReference type="STRING" id="205917.A0A4Y9Y1R4"/>
<reference evidence="2 3" key="1">
    <citation type="submission" date="2019-02" db="EMBL/GenBank/DDBJ databases">
        <title>Genome sequencing of the rare red list fungi Dentipellis fragilis.</title>
        <authorList>
            <person name="Buettner E."/>
            <person name="Kellner H."/>
        </authorList>
    </citation>
    <scope>NUCLEOTIDE SEQUENCE [LARGE SCALE GENOMIC DNA]</scope>
    <source>
        <strain evidence="2 3">DSM 105465</strain>
    </source>
</reference>
<feature type="region of interest" description="Disordered" evidence="1">
    <location>
        <begin position="250"/>
        <end position="284"/>
    </location>
</feature>
<feature type="compositionally biased region" description="Polar residues" evidence="1">
    <location>
        <begin position="254"/>
        <end position="263"/>
    </location>
</feature>
<dbReference type="EMBL" id="SEOQ01000847">
    <property type="protein sequence ID" value="TFY56210.1"/>
    <property type="molecule type" value="Genomic_DNA"/>
</dbReference>
<evidence type="ECO:0000313" key="3">
    <source>
        <dbReference type="Proteomes" id="UP000298327"/>
    </source>
</evidence>
<feature type="compositionally biased region" description="Polar residues" evidence="1">
    <location>
        <begin position="370"/>
        <end position="381"/>
    </location>
</feature>
<dbReference type="Proteomes" id="UP000298327">
    <property type="component" value="Unassembled WGS sequence"/>
</dbReference>
<dbReference type="OrthoDB" id="3270670at2759"/>
<feature type="compositionally biased region" description="Low complexity" evidence="1">
    <location>
        <begin position="94"/>
        <end position="114"/>
    </location>
</feature>
<comment type="caution">
    <text evidence="2">The sequence shown here is derived from an EMBL/GenBank/DDBJ whole genome shotgun (WGS) entry which is preliminary data.</text>
</comment>
<dbReference type="AlphaFoldDB" id="A0A4Y9Y1R4"/>
<feature type="compositionally biased region" description="Polar residues" evidence="1">
    <location>
        <begin position="76"/>
        <end position="93"/>
    </location>
</feature>
<feature type="region of interest" description="Disordered" evidence="1">
    <location>
        <begin position="334"/>
        <end position="425"/>
    </location>
</feature>
<keyword evidence="3" id="KW-1185">Reference proteome</keyword>
<feature type="region of interest" description="Disordered" evidence="1">
    <location>
        <begin position="68"/>
        <end position="131"/>
    </location>
</feature>
<evidence type="ECO:0000313" key="2">
    <source>
        <dbReference type="EMBL" id="TFY56210.1"/>
    </source>
</evidence>
<protein>
    <submittedName>
        <fullName evidence="2">Uncharacterized protein</fullName>
    </submittedName>
</protein>
<accession>A0A4Y9Y1R4</accession>